<feature type="signal peptide" evidence="1">
    <location>
        <begin position="1"/>
        <end position="22"/>
    </location>
</feature>
<evidence type="ECO:0000256" key="1">
    <source>
        <dbReference type="SAM" id="SignalP"/>
    </source>
</evidence>
<proteinExistence type="predicted"/>
<gene>
    <name evidence="2" type="ORF">FHS94_000521</name>
</gene>
<evidence type="ECO:0008006" key="4">
    <source>
        <dbReference type="Google" id="ProtNLM"/>
    </source>
</evidence>
<dbReference type="Proteomes" id="UP000546200">
    <property type="component" value="Unassembled WGS sequence"/>
</dbReference>
<dbReference type="InterPro" id="IPR032609">
    <property type="entry name" value="DUF4893"/>
</dbReference>
<dbReference type="RefSeq" id="WP_184054259.1">
    <property type="nucleotide sequence ID" value="NZ_JACIJK010000001.1"/>
</dbReference>
<dbReference type="EMBL" id="JACIJK010000001">
    <property type="protein sequence ID" value="MBB5713702.1"/>
    <property type="molecule type" value="Genomic_DNA"/>
</dbReference>
<reference evidence="2 3" key="1">
    <citation type="submission" date="2020-08" db="EMBL/GenBank/DDBJ databases">
        <title>Genomic Encyclopedia of Type Strains, Phase IV (KMG-IV): sequencing the most valuable type-strain genomes for metagenomic binning, comparative biology and taxonomic classification.</title>
        <authorList>
            <person name="Goeker M."/>
        </authorList>
    </citation>
    <scope>NUCLEOTIDE SEQUENCE [LARGE SCALE GENOMIC DNA]</scope>
    <source>
        <strain evidence="2 3">DSM 100044</strain>
    </source>
</reference>
<name>A0A7W9BAL9_9SPHN</name>
<protein>
    <recommendedName>
        <fullName evidence="4">DUF4893 domain-containing protein</fullName>
    </recommendedName>
</protein>
<accession>A0A7W9BAL9</accession>
<evidence type="ECO:0000313" key="3">
    <source>
        <dbReference type="Proteomes" id="UP000546200"/>
    </source>
</evidence>
<dbReference type="Pfam" id="PF16233">
    <property type="entry name" value="DUF4893"/>
    <property type="match status" value="1"/>
</dbReference>
<feature type="chain" id="PRO_5030735654" description="DUF4893 domain-containing protein" evidence="1">
    <location>
        <begin position="23"/>
        <end position="223"/>
    </location>
</feature>
<keyword evidence="3" id="KW-1185">Reference proteome</keyword>
<comment type="caution">
    <text evidence="2">The sequence shown here is derived from an EMBL/GenBank/DDBJ whole genome shotgun (WGS) entry which is preliminary data.</text>
</comment>
<organism evidence="2 3">
    <name type="scientific">Sphingomonas aerophila</name>
    <dbReference type="NCBI Taxonomy" id="1344948"/>
    <lineage>
        <taxon>Bacteria</taxon>
        <taxon>Pseudomonadati</taxon>
        <taxon>Pseudomonadota</taxon>
        <taxon>Alphaproteobacteria</taxon>
        <taxon>Sphingomonadales</taxon>
        <taxon>Sphingomonadaceae</taxon>
        <taxon>Sphingomonas</taxon>
    </lineage>
</organism>
<evidence type="ECO:0000313" key="2">
    <source>
        <dbReference type="EMBL" id="MBB5713702.1"/>
    </source>
</evidence>
<dbReference type="AlphaFoldDB" id="A0A7W9BAL9"/>
<dbReference type="PROSITE" id="PS51257">
    <property type="entry name" value="PROKAR_LIPOPROTEIN"/>
    <property type="match status" value="1"/>
</dbReference>
<keyword evidence="1" id="KW-0732">Signal</keyword>
<sequence>MLRTTIIGAAGSLLLAGCTAGAVRPLAPASTPVVEAPSRTVTGWKLFASPADQARLADLPRRFAQARAALPASLNKAVQAEGPLLDPAAAAPLPQLPPGSYRCRLVRLGGAARFRTYPADFCYVDAADDRLAFTKQTGSTLPEGYVYSDTATSQVFLGTMRAAGEKAGRAYGADPSRDLVGLVTRVAPFRWRLVLAHAGRDADIDLYELVPVTPDVPDTRPRS</sequence>